<name>A0ABT1W9N8_9PROT</name>
<keyword evidence="4" id="KW-0282">Flagellum</keyword>
<reference evidence="4 5" key="1">
    <citation type="submission" date="2022-06" db="EMBL/GenBank/DDBJ databases">
        <title>Endosaccharibacter gen. nov., sp. nov., endophytic bacteria isolated from sugarcane.</title>
        <authorList>
            <person name="Pitiwittayakul N."/>
            <person name="Yukphan P."/>
            <person name="Charoenyingcharoen P."/>
            <person name="Tanasupawat S."/>
        </authorList>
    </citation>
    <scope>NUCLEOTIDE SEQUENCE [LARGE SCALE GENOMIC DNA]</scope>
    <source>
        <strain evidence="4 5">KSS8</strain>
    </source>
</reference>
<gene>
    <name evidence="4" type="ORF">NFI95_11690</name>
</gene>
<accession>A0ABT1W9N8</accession>
<evidence type="ECO:0000256" key="3">
    <source>
        <dbReference type="ARBA" id="ARBA00022884"/>
    </source>
</evidence>
<dbReference type="InterPro" id="IPR009967">
    <property type="entry name" value="Flagellum_FlbT"/>
</dbReference>
<evidence type="ECO:0000256" key="1">
    <source>
        <dbReference type="ARBA" id="ARBA00022491"/>
    </source>
</evidence>
<dbReference type="EMBL" id="JAMSKV010000010">
    <property type="protein sequence ID" value="MCQ8279105.1"/>
    <property type="molecule type" value="Genomic_DNA"/>
</dbReference>
<keyword evidence="3" id="KW-0694">RNA-binding</keyword>
<keyword evidence="1" id="KW-0678">Repressor</keyword>
<comment type="caution">
    <text evidence="4">The sequence shown here is derived from an EMBL/GenBank/DDBJ whole genome shotgun (WGS) entry which is preliminary data.</text>
</comment>
<keyword evidence="4" id="KW-0966">Cell projection</keyword>
<sequence>MSHLVLELRPGETMLVNGAAIRFRNRCRVELVSKARFLFGKQILEDHDGASVPEQLYCAIQALYVGQADNQAEARARVDALLVELDGTILPGVPDAVGQIGGLIDRGELYAALKLLRGALKPAPMNTAQPRIAEAI</sequence>
<dbReference type="RefSeq" id="WP_422864592.1">
    <property type="nucleotide sequence ID" value="NZ_JAMSKV010000010.1"/>
</dbReference>
<evidence type="ECO:0000256" key="2">
    <source>
        <dbReference type="ARBA" id="ARBA00022795"/>
    </source>
</evidence>
<dbReference type="Pfam" id="PF07378">
    <property type="entry name" value="FlbT"/>
    <property type="match status" value="1"/>
</dbReference>
<keyword evidence="4" id="KW-0969">Cilium</keyword>
<evidence type="ECO:0000313" key="4">
    <source>
        <dbReference type="EMBL" id="MCQ8279105.1"/>
    </source>
</evidence>
<protein>
    <submittedName>
        <fullName evidence="4">Flagellar biosynthesis repressor FlbT</fullName>
    </submittedName>
</protein>
<dbReference type="Proteomes" id="UP001524587">
    <property type="component" value="Unassembled WGS sequence"/>
</dbReference>
<keyword evidence="2" id="KW-1005">Bacterial flagellum biogenesis</keyword>
<organism evidence="4 5">
    <name type="scientific">Endosaccharibacter trunci</name>
    <dbReference type="NCBI Taxonomy" id="2812733"/>
    <lineage>
        <taxon>Bacteria</taxon>
        <taxon>Pseudomonadati</taxon>
        <taxon>Pseudomonadota</taxon>
        <taxon>Alphaproteobacteria</taxon>
        <taxon>Acetobacterales</taxon>
        <taxon>Acetobacteraceae</taxon>
        <taxon>Endosaccharibacter</taxon>
    </lineage>
</organism>
<evidence type="ECO:0000313" key="5">
    <source>
        <dbReference type="Proteomes" id="UP001524587"/>
    </source>
</evidence>
<proteinExistence type="predicted"/>
<keyword evidence="5" id="KW-1185">Reference proteome</keyword>